<protein>
    <submittedName>
        <fullName evidence="1">Uncharacterized protein</fullName>
    </submittedName>
</protein>
<feature type="non-terminal residue" evidence="1">
    <location>
        <position position="1"/>
    </location>
</feature>
<dbReference type="Proteomes" id="UP000752696">
    <property type="component" value="Unassembled WGS sequence"/>
</dbReference>
<feature type="non-terminal residue" evidence="1">
    <location>
        <position position="48"/>
    </location>
</feature>
<keyword evidence="2" id="KW-1185">Reference proteome</keyword>
<evidence type="ECO:0000313" key="2">
    <source>
        <dbReference type="Proteomes" id="UP000752696"/>
    </source>
</evidence>
<organism evidence="1 2">
    <name type="scientific">Heterotrigona itama</name>
    <dbReference type="NCBI Taxonomy" id="395501"/>
    <lineage>
        <taxon>Eukaryota</taxon>
        <taxon>Metazoa</taxon>
        <taxon>Ecdysozoa</taxon>
        <taxon>Arthropoda</taxon>
        <taxon>Hexapoda</taxon>
        <taxon>Insecta</taxon>
        <taxon>Pterygota</taxon>
        <taxon>Neoptera</taxon>
        <taxon>Endopterygota</taxon>
        <taxon>Hymenoptera</taxon>
        <taxon>Apocrita</taxon>
        <taxon>Aculeata</taxon>
        <taxon>Apoidea</taxon>
        <taxon>Anthophila</taxon>
        <taxon>Apidae</taxon>
        <taxon>Heterotrigona</taxon>
    </lineage>
</organism>
<comment type="caution">
    <text evidence="1">The sequence shown here is derived from an EMBL/GenBank/DDBJ whole genome shotgun (WGS) entry which is preliminary data.</text>
</comment>
<dbReference type="AlphaFoldDB" id="A0A6V7H149"/>
<evidence type="ECO:0000313" key="1">
    <source>
        <dbReference type="EMBL" id="CAD1472412.1"/>
    </source>
</evidence>
<reference evidence="1" key="1">
    <citation type="submission" date="2020-07" db="EMBL/GenBank/DDBJ databases">
        <authorList>
            <person name="Nazaruddin N."/>
        </authorList>
    </citation>
    <scope>NUCLEOTIDE SEQUENCE</scope>
</reference>
<name>A0A6V7H149_9HYME</name>
<sequence length="48" mass="5244">ATKCLSQSNNCPLDFVFVAVAWENKSCRKTGFAKGQKGILSVNLIKLD</sequence>
<proteinExistence type="predicted"/>
<dbReference type="EMBL" id="CAJDYZ010005313">
    <property type="protein sequence ID" value="CAD1472412.1"/>
    <property type="molecule type" value="Genomic_DNA"/>
</dbReference>
<accession>A0A6V7H149</accession>
<gene>
    <name evidence="1" type="ORF">MHI_LOCUS296731</name>
</gene>